<evidence type="ECO:0000256" key="1">
    <source>
        <dbReference type="SAM" id="MobiDB-lite"/>
    </source>
</evidence>
<feature type="compositionally biased region" description="Acidic residues" evidence="1">
    <location>
        <begin position="101"/>
        <end position="134"/>
    </location>
</feature>
<dbReference type="AlphaFoldDB" id="A0A919EH46"/>
<keyword evidence="2" id="KW-1133">Transmembrane helix</keyword>
<keyword evidence="2" id="KW-0472">Membrane</keyword>
<name>A0A919EH46_STRFL</name>
<evidence type="ECO:0000313" key="3">
    <source>
        <dbReference type="EMBL" id="GHF77440.1"/>
    </source>
</evidence>
<feature type="transmembrane region" description="Helical" evidence="2">
    <location>
        <begin position="21"/>
        <end position="39"/>
    </location>
</feature>
<proteinExistence type="predicted"/>
<evidence type="ECO:0000256" key="2">
    <source>
        <dbReference type="SAM" id="Phobius"/>
    </source>
</evidence>
<feature type="region of interest" description="Disordered" evidence="1">
    <location>
        <begin position="44"/>
        <end position="134"/>
    </location>
</feature>
<gene>
    <name evidence="3" type="ORF">GCM10017667_00910</name>
</gene>
<reference evidence="3" key="2">
    <citation type="submission" date="2020-09" db="EMBL/GenBank/DDBJ databases">
        <authorList>
            <person name="Sun Q."/>
            <person name="Ohkuma M."/>
        </authorList>
    </citation>
    <scope>NUCLEOTIDE SEQUENCE</scope>
    <source>
        <strain evidence="3">JCM 4122</strain>
    </source>
</reference>
<reference evidence="3" key="1">
    <citation type="journal article" date="2014" name="Int. J. Syst. Evol. Microbiol.">
        <title>Complete genome sequence of Corynebacterium casei LMG S-19264T (=DSM 44701T), isolated from a smear-ripened cheese.</title>
        <authorList>
            <consortium name="US DOE Joint Genome Institute (JGI-PGF)"/>
            <person name="Walter F."/>
            <person name="Albersmeier A."/>
            <person name="Kalinowski J."/>
            <person name="Ruckert C."/>
        </authorList>
    </citation>
    <scope>NUCLEOTIDE SEQUENCE</scope>
    <source>
        <strain evidence="3">JCM 4122</strain>
    </source>
</reference>
<sequence>MSGAWIMSGHNDRMLWHRLGLALGAGVALPALLIVWHWPGQHSPPSMGPAVVLGPPLAQAPPATSAPRPGRPAEPSPTFPHPSVACPRSGGSEVAALPPPETEDDDFWDDLTDLEEQDGSGCLWEDDDDAERDD</sequence>
<dbReference type="EMBL" id="BNBE01000001">
    <property type="protein sequence ID" value="GHF77440.1"/>
    <property type="molecule type" value="Genomic_DNA"/>
</dbReference>
<protein>
    <submittedName>
        <fullName evidence="3">Uncharacterized protein</fullName>
    </submittedName>
</protein>
<evidence type="ECO:0000313" key="4">
    <source>
        <dbReference type="Proteomes" id="UP000632849"/>
    </source>
</evidence>
<keyword evidence="2" id="KW-0812">Transmembrane</keyword>
<organism evidence="3 4">
    <name type="scientific">Streptomyces filamentosus</name>
    <name type="common">Streptomyces roseosporus</name>
    <dbReference type="NCBI Taxonomy" id="67294"/>
    <lineage>
        <taxon>Bacteria</taxon>
        <taxon>Bacillati</taxon>
        <taxon>Actinomycetota</taxon>
        <taxon>Actinomycetes</taxon>
        <taxon>Kitasatosporales</taxon>
        <taxon>Streptomycetaceae</taxon>
        <taxon>Streptomyces</taxon>
    </lineage>
</organism>
<keyword evidence="4" id="KW-1185">Reference proteome</keyword>
<accession>A0A919EH46</accession>
<dbReference type="Proteomes" id="UP000632849">
    <property type="component" value="Unassembled WGS sequence"/>
</dbReference>
<comment type="caution">
    <text evidence="3">The sequence shown here is derived from an EMBL/GenBank/DDBJ whole genome shotgun (WGS) entry which is preliminary data.</text>
</comment>
<feature type="compositionally biased region" description="Pro residues" evidence="1">
    <location>
        <begin position="69"/>
        <end position="80"/>
    </location>
</feature>